<evidence type="ECO:0000313" key="7">
    <source>
        <dbReference type="EMBL" id="KAF2649781.1"/>
    </source>
</evidence>
<evidence type="ECO:0000256" key="1">
    <source>
        <dbReference type="ARBA" id="ARBA00004141"/>
    </source>
</evidence>
<feature type="transmembrane region" description="Helical" evidence="5">
    <location>
        <begin position="374"/>
        <end position="396"/>
    </location>
</feature>
<proteinExistence type="predicted"/>
<evidence type="ECO:0000256" key="5">
    <source>
        <dbReference type="SAM" id="Phobius"/>
    </source>
</evidence>
<feature type="transmembrane region" description="Helical" evidence="5">
    <location>
        <begin position="7"/>
        <end position="32"/>
    </location>
</feature>
<keyword evidence="4 5" id="KW-0472">Membrane</keyword>
<evidence type="ECO:0000313" key="8">
    <source>
        <dbReference type="Proteomes" id="UP000799324"/>
    </source>
</evidence>
<evidence type="ECO:0000259" key="6">
    <source>
        <dbReference type="PROSITE" id="PS50850"/>
    </source>
</evidence>
<dbReference type="Proteomes" id="UP000799324">
    <property type="component" value="Unassembled WGS sequence"/>
</dbReference>
<keyword evidence="3 5" id="KW-1133">Transmembrane helix</keyword>
<gene>
    <name evidence="7" type="ORF">K491DRAFT_610143</name>
</gene>
<evidence type="ECO:0000256" key="3">
    <source>
        <dbReference type="ARBA" id="ARBA00022989"/>
    </source>
</evidence>
<sequence>MPKWRLICLYISICCGLFLSFLDTSIIATALYTIGVSFTSLTRVTWIALAYTLAYIGCTALFASLSDVFGRRNTYIAAFTIFLAFSLACGWAQSLDQLIAFRALQGVGGAGLYSIAFVILPEISGVKMLGLIGAVAGMVVAVSGILGPVLGGVITGYTTWRWIFWINAPLAVGPLVLFTVAWPSKRHLRSVEKRSLRQLDLLGFLLLIAASVPFVFAFQEAGIHALLNRDIWKARLFIAPLVFGVACFFVLGGWEWYVSRRQNTVSALFPTRLAKNRVYVSALVAITLGGFPYFVLIYSLPIRFQVVNGHSALASGVALLPMLGSSAIGSTIGGIASRKKNNTFPTMLLGSVLMLIGTAALTTLSNVVHTEAKAYGLQVFVGLGFGLTISTSSLIAGVQTEIRDNAVGQGLMAQMRMMGGSIGIAASTAILAVKQRQQLLDTDFITPEQLQSLRTAMASFSTYERHAVRQAYTDAFNETLVVCAIISGVSVITTLGVYQTSRWTMDERRKQQFANEALRQQALEEMGRGD</sequence>
<reference evidence="7" key="1">
    <citation type="journal article" date="2020" name="Stud. Mycol.">
        <title>101 Dothideomycetes genomes: a test case for predicting lifestyles and emergence of pathogens.</title>
        <authorList>
            <person name="Haridas S."/>
            <person name="Albert R."/>
            <person name="Binder M."/>
            <person name="Bloem J."/>
            <person name="Labutti K."/>
            <person name="Salamov A."/>
            <person name="Andreopoulos B."/>
            <person name="Baker S."/>
            <person name="Barry K."/>
            <person name="Bills G."/>
            <person name="Bluhm B."/>
            <person name="Cannon C."/>
            <person name="Castanera R."/>
            <person name="Culley D."/>
            <person name="Daum C."/>
            <person name="Ezra D."/>
            <person name="Gonzalez J."/>
            <person name="Henrissat B."/>
            <person name="Kuo A."/>
            <person name="Liang C."/>
            <person name="Lipzen A."/>
            <person name="Lutzoni F."/>
            <person name="Magnuson J."/>
            <person name="Mondo S."/>
            <person name="Nolan M."/>
            <person name="Ohm R."/>
            <person name="Pangilinan J."/>
            <person name="Park H.-J."/>
            <person name="Ramirez L."/>
            <person name="Alfaro M."/>
            <person name="Sun H."/>
            <person name="Tritt A."/>
            <person name="Yoshinaga Y."/>
            <person name="Zwiers L.-H."/>
            <person name="Turgeon B."/>
            <person name="Goodwin S."/>
            <person name="Spatafora J."/>
            <person name="Crous P."/>
            <person name="Grigoriev I."/>
        </authorList>
    </citation>
    <scope>NUCLEOTIDE SEQUENCE</scope>
    <source>
        <strain evidence="7">CBS 122681</strain>
    </source>
</reference>
<evidence type="ECO:0000256" key="2">
    <source>
        <dbReference type="ARBA" id="ARBA00022692"/>
    </source>
</evidence>
<dbReference type="Gene3D" id="1.20.1250.20">
    <property type="entry name" value="MFS general substrate transporter like domains"/>
    <property type="match status" value="1"/>
</dbReference>
<dbReference type="SUPFAM" id="SSF103473">
    <property type="entry name" value="MFS general substrate transporter"/>
    <property type="match status" value="1"/>
</dbReference>
<feature type="transmembrane region" description="Helical" evidence="5">
    <location>
        <begin position="201"/>
        <end position="218"/>
    </location>
</feature>
<dbReference type="Pfam" id="PF07690">
    <property type="entry name" value="MFS_1"/>
    <property type="match status" value="1"/>
</dbReference>
<dbReference type="PANTHER" id="PTHR23501:SF43">
    <property type="entry name" value="MULTIDRUG TRANSPORTER, PUTATIVE (AFU_ORTHOLOGUE AFUA_6G03040)-RELATED"/>
    <property type="match status" value="1"/>
</dbReference>
<dbReference type="GO" id="GO:0005886">
    <property type="term" value="C:plasma membrane"/>
    <property type="evidence" value="ECO:0007669"/>
    <property type="project" value="TreeGrafter"/>
</dbReference>
<feature type="transmembrane region" description="Helical" evidence="5">
    <location>
        <begin position="238"/>
        <end position="257"/>
    </location>
</feature>
<protein>
    <submittedName>
        <fullName evidence="7">MFS multidrug transporter-like protein</fullName>
    </submittedName>
</protein>
<dbReference type="GO" id="GO:0022857">
    <property type="term" value="F:transmembrane transporter activity"/>
    <property type="evidence" value="ECO:0007669"/>
    <property type="project" value="InterPro"/>
</dbReference>
<feature type="domain" description="Major facilitator superfamily (MFS) profile" evidence="6">
    <location>
        <begin position="9"/>
        <end position="502"/>
    </location>
</feature>
<dbReference type="Gene3D" id="1.20.1720.10">
    <property type="entry name" value="Multidrug resistance protein D"/>
    <property type="match status" value="1"/>
</dbReference>
<feature type="transmembrane region" description="Helical" evidence="5">
    <location>
        <begin position="479"/>
        <end position="498"/>
    </location>
</feature>
<dbReference type="InterPro" id="IPR011701">
    <property type="entry name" value="MFS"/>
</dbReference>
<organism evidence="7 8">
    <name type="scientific">Lophiostoma macrostomum CBS 122681</name>
    <dbReference type="NCBI Taxonomy" id="1314788"/>
    <lineage>
        <taxon>Eukaryota</taxon>
        <taxon>Fungi</taxon>
        <taxon>Dikarya</taxon>
        <taxon>Ascomycota</taxon>
        <taxon>Pezizomycotina</taxon>
        <taxon>Dothideomycetes</taxon>
        <taxon>Pleosporomycetidae</taxon>
        <taxon>Pleosporales</taxon>
        <taxon>Lophiostomataceae</taxon>
        <taxon>Lophiostoma</taxon>
    </lineage>
</organism>
<feature type="transmembrane region" description="Helical" evidence="5">
    <location>
        <begin position="312"/>
        <end position="336"/>
    </location>
</feature>
<feature type="transmembrane region" description="Helical" evidence="5">
    <location>
        <begin position="348"/>
        <end position="368"/>
    </location>
</feature>
<feature type="transmembrane region" description="Helical" evidence="5">
    <location>
        <begin position="162"/>
        <end position="181"/>
    </location>
</feature>
<keyword evidence="2 5" id="KW-0812">Transmembrane</keyword>
<feature type="transmembrane region" description="Helical" evidence="5">
    <location>
        <begin position="44"/>
        <end position="63"/>
    </location>
</feature>
<dbReference type="InterPro" id="IPR020846">
    <property type="entry name" value="MFS_dom"/>
</dbReference>
<evidence type="ECO:0000256" key="4">
    <source>
        <dbReference type="ARBA" id="ARBA00023136"/>
    </source>
</evidence>
<keyword evidence="8" id="KW-1185">Reference proteome</keyword>
<dbReference type="EMBL" id="MU004479">
    <property type="protein sequence ID" value="KAF2649781.1"/>
    <property type="molecule type" value="Genomic_DNA"/>
</dbReference>
<dbReference type="AlphaFoldDB" id="A0A6A6SS22"/>
<feature type="transmembrane region" description="Helical" evidence="5">
    <location>
        <begin position="75"/>
        <end position="93"/>
    </location>
</feature>
<accession>A0A6A6SS22</accession>
<name>A0A6A6SS22_9PLEO</name>
<dbReference type="InterPro" id="IPR036259">
    <property type="entry name" value="MFS_trans_sf"/>
</dbReference>
<feature type="transmembrane region" description="Helical" evidence="5">
    <location>
        <begin position="128"/>
        <end position="150"/>
    </location>
</feature>
<feature type="transmembrane region" description="Helical" evidence="5">
    <location>
        <begin position="417"/>
        <end position="433"/>
    </location>
</feature>
<feature type="transmembrane region" description="Helical" evidence="5">
    <location>
        <begin position="99"/>
        <end position="121"/>
    </location>
</feature>
<dbReference type="OrthoDB" id="440553at2759"/>
<dbReference type="PROSITE" id="PS50850">
    <property type="entry name" value="MFS"/>
    <property type="match status" value="1"/>
</dbReference>
<feature type="transmembrane region" description="Helical" evidence="5">
    <location>
        <begin position="278"/>
        <end position="300"/>
    </location>
</feature>
<comment type="subcellular location">
    <subcellularLocation>
        <location evidence="1">Membrane</location>
        <topology evidence="1">Multi-pass membrane protein</topology>
    </subcellularLocation>
</comment>
<dbReference type="PANTHER" id="PTHR23501">
    <property type="entry name" value="MAJOR FACILITATOR SUPERFAMILY"/>
    <property type="match status" value="1"/>
</dbReference>